<evidence type="ECO:0008006" key="4">
    <source>
        <dbReference type="Google" id="ProtNLM"/>
    </source>
</evidence>
<organism evidence="3">
    <name type="scientific">marine metagenome</name>
    <dbReference type="NCBI Taxonomy" id="408172"/>
    <lineage>
        <taxon>unclassified sequences</taxon>
        <taxon>metagenomes</taxon>
        <taxon>ecological metagenomes</taxon>
    </lineage>
</organism>
<evidence type="ECO:0000256" key="1">
    <source>
        <dbReference type="ARBA" id="ARBA00005622"/>
    </source>
</evidence>
<accession>A0A381VMZ2</accession>
<dbReference type="InterPro" id="IPR052558">
    <property type="entry name" value="Siderophore_Hydrolase_D"/>
</dbReference>
<dbReference type="SUPFAM" id="SSF53474">
    <property type="entry name" value="alpha/beta-Hydrolases"/>
    <property type="match status" value="1"/>
</dbReference>
<gene>
    <name evidence="3" type="ORF">METZ01_LOCUS94448</name>
</gene>
<dbReference type="AlphaFoldDB" id="A0A381VMZ2"/>
<dbReference type="InterPro" id="IPR000801">
    <property type="entry name" value="Esterase-like"/>
</dbReference>
<dbReference type="PANTHER" id="PTHR40841">
    <property type="entry name" value="SIDEROPHORE TRIACETYLFUSARININE C ESTERASE"/>
    <property type="match status" value="1"/>
</dbReference>
<dbReference type="Gene3D" id="3.40.50.1820">
    <property type="entry name" value="alpha/beta hydrolase"/>
    <property type="match status" value="1"/>
</dbReference>
<evidence type="ECO:0000256" key="2">
    <source>
        <dbReference type="ARBA" id="ARBA00022801"/>
    </source>
</evidence>
<dbReference type="Pfam" id="PF00756">
    <property type="entry name" value="Esterase"/>
    <property type="match status" value="1"/>
</dbReference>
<evidence type="ECO:0000313" key="3">
    <source>
        <dbReference type="EMBL" id="SVA41594.1"/>
    </source>
</evidence>
<keyword evidence="2" id="KW-0378">Hydrolase</keyword>
<dbReference type="InterPro" id="IPR029058">
    <property type="entry name" value="AB_hydrolase_fold"/>
</dbReference>
<name>A0A381VMZ2_9ZZZZ</name>
<protein>
    <recommendedName>
        <fullName evidence="4">Esterase</fullName>
    </recommendedName>
</protein>
<dbReference type="PANTHER" id="PTHR40841:SF2">
    <property type="entry name" value="SIDEROPHORE-DEGRADING ESTERASE (EUROFUNG)"/>
    <property type="match status" value="1"/>
</dbReference>
<comment type="similarity">
    <text evidence="1">Belongs to the esterase D family.</text>
</comment>
<sequence length="283" mass="31890">MSKAVIENTEVFEIKSKIVDDIFQITVMKPEIDSEEQLPVVYLTDANTSLGSGCDIVNMLMLGGEIPPVILVGVGYPLAGNFNEFIRLRTRDFSPTLDEWQTPNQAELAGIESKDMLCGGAPKFLEFLTDELREFIGSKFNVSEDSTYIGDSMGGLFGTYTLFNRPESFKRYIIGSPWICWDYPLCFDYEKEYAKNNNDLDAIVYMAAGGDEHILYPNLPEPLVPVFEKANTAQHARDMFKLIEDRNYPNLNFTGKIIDDETHFTIISGLIAKGLRTVFNQLS</sequence>
<dbReference type="GO" id="GO:0016788">
    <property type="term" value="F:hydrolase activity, acting on ester bonds"/>
    <property type="evidence" value="ECO:0007669"/>
    <property type="project" value="TreeGrafter"/>
</dbReference>
<reference evidence="3" key="1">
    <citation type="submission" date="2018-05" db="EMBL/GenBank/DDBJ databases">
        <authorList>
            <person name="Lanie J.A."/>
            <person name="Ng W.-L."/>
            <person name="Kazmierczak K.M."/>
            <person name="Andrzejewski T.M."/>
            <person name="Davidsen T.M."/>
            <person name="Wayne K.J."/>
            <person name="Tettelin H."/>
            <person name="Glass J.I."/>
            <person name="Rusch D."/>
            <person name="Podicherti R."/>
            <person name="Tsui H.-C.T."/>
            <person name="Winkler M.E."/>
        </authorList>
    </citation>
    <scope>NUCLEOTIDE SEQUENCE</scope>
</reference>
<dbReference type="EMBL" id="UINC01009268">
    <property type="protein sequence ID" value="SVA41594.1"/>
    <property type="molecule type" value="Genomic_DNA"/>
</dbReference>
<proteinExistence type="inferred from homology"/>